<dbReference type="Pfam" id="PF13731">
    <property type="entry name" value="WxL"/>
    <property type="match status" value="1"/>
</dbReference>
<organism evidence="2 3">
    <name type="scientific">Enterococcus hulanensis</name>
    <dbReference type="NCBI Taxonomy" id="2559929"/>
    <lineage>
        <taxon>Bacteria</taxon>
        <taxon>Bacillati</taxon>
        <taxon>Bacillota</taxon>
        <taxon>Bacilli</taxon>
        <taxon>Lactobacillales</taxon>
        <taxon>Enterococcaceae</taxon>
        <taxon>Enterococcus</taxon>
    </lineage>
</organism>
<dbReference type="EMBL" id="JARPYI010000005">
    <property type="protein sequence ID" value="MDT2600289.1"/>
    <property type="molecule type" value="Genomic_DNA"/>
</dbReference>
<protein>
    <submittedName>
        <fullName evidence="2">WxL domain-containing protein</fullName>
    </submittedName>
</protein>
<evidence type="ECO:0000259" key="1">
    <source>
        <dbReference type="Pfam" id="PF13731"/>
    </source>
</evidence>
<sequence length="791" mass="86730">MYMDDGTLIPVGKVPTANVDYALKRYDYLDGSTIVLDDHINPKSITIPYNGAGNYSHSETETIRFGIDEYTPLAPRHYAIDRYLTYYNLHFTNVPKYIRSISSISSVLGDYSNYTQRYHIFEPVGLGYNFAYKKTVNNVVGITNKNLTRTAPGSFKYNGGTQYSGAEHPDSVQFAVRGGAGQLMAPLADNEYHNHSLSTGGKRITFFMKAFQTTEQFMDPDGGWVPAPPGFTQNNTTDANDDHFTHTMDKLPTSYESGGNLYVLQGWHQKYAKPAILEQSNPPSITVDYTQPKTISQLDEEGYIRVIYAKSFAVKEKYVDSSNTSIDSGSWDTVNPVANNGNFTGTPAATKTDSSGVVWEYQGWKEGISGTVNATSVPVTINNITGNKEIYYIYKKKLHALTFKYVDHTDGTTLLQIPSNPRTAWYPDSSPLGFANPPSQTDTNSDVWDYVGWENVTDAPGIVNPTSTPISISSIKGPIELRYHYQARKTTATLDLKPTPQIVDSGDTVSWSSKLTNTGASDLKDLVLKSTSNWAAGLTDPVKVTVTPAGGAPQDFTVNSGDWATGVNLTGISIPKTGPNNYADITFTTTATGAVNQVLPAEIEVAGNIPTPITAENFVRIDDPDEPNLKPSGNGGLINIPDFRFGDVEVKPFAQTKKLDASLYQAGYHPYIRMMDNESNFGWELTVKLGQFTSGSKTLPTSTSIPLRNGRLMEVQNYNKPNESFTFVGLEGTKVLPSDGTTVSLTDHTAKGVYQLEYDLNNDVELNLMAHSGIAGLDYEADMDWTLTTSI</sequence>
<name>A0ABU3EZI0_9ENTE</name>
<evidence type="ECO:0000313" key="2">
    <source>
        <dbReference type="EMBL" id="MDT2600289.1"/>
    </source>
</evidence>
<dbReference type="RefSeq" id="WP_311822281.1">
    <property type="nucleotide sequence ID" value="NZ_JARPYF010000005.1"/>
</dbReference>
<proteinExistence type="predicted"/>
<dbReference type="InterPro" id="IPR027994">
    <property type="entry name" value="WxL_dom"/>
</dbReference>
<gene>
    <name evidence="2" type="ORF">P7D85_10925</name>
</gene>
<reference evidence="2 3" key="1">
    <citation type="submission" date="2023-03" db="EMBL/GenBank/DDBJ databases">
        <authorList>
            <person name="Shen W."/>
            <person name="Cai J."/>
        </authorList>
    </citation>
    <scope>NUCLEOTIDE SEQUENCE [LARGE SCALE GENOMIC DNA]</scope>
    <source>
        <strain evidence="2 3">D6-4</strain>
    </source>
</reference>
<comment type="caution">
    <text evidence="2">The sequence shown here is derived from an EMBL/GenBank/DDBJ whole genome shotgun (WGS) entry which is preliminary data.</text>
</comment>
<feature type="domain" description="WxL" evidence="1">
    <location>
        <begin position="609"/>
        <end position="789"/>
    </location>
</feature>
<dbReference type="Proteomes" id="UP001252875">
    <property type="component" value="Unassembled WGS sequence"/>
</dbReference>
<evidence type="ECO:0000313" key="3">
    <source>
        <dbReference type="Proteomes" id="UP001252875"/>
    </source>
</evidence>
<keyword evidence="3" id="KW-1185">Reference proteome</keyword>
<accession>A0ABU3EZI0</accession>